<dbReference type="KEGG" id="csy:CENSYa_0650"/>
<feature type="compositionally biased region" description="Basic and acidic residues" evidence="1">
    <location>
        <begin position="271"/>
        <end position="291"/>
    </location>
</feature>
<feature type="region of interest" description="Disordered" evidence="1">
    <location>
        <begin position="472"/>
        <end position="492"/>
    </location>
</feature>
<sequence length="492" mass="55963">MDLGVYLDKNGKRTFDHKKAVMRSRLEITSGQESLIMEKVTPEEAEFGLTEYDTEEEEMAALDRLGLWEKDSMTAAIFKESEHPRDEGGKFGTGGTTFSNTFRPPAGAKSDADGNYQFKFDNYTISLKEGDDVWQQILAQKPDSISTHRQWERPAERIFDKLEKLYETEPKPKKTPFRKLFSPAPGMKSDNGSYTVRLEYDGHVIKPTFKKGDQVAGRIKAAIHAELHDVITDQINNEHDITANVIALKNNFIAEMKKLYSGDSLQAADFKEDHPRDEDVQFTDGGRDPKQLKSGHGYHRLKPDNFNPTPAMGQPNSKGEYELDVPGENIFAKPGDNLAHMIHERAGDNMEDRDRRHYVDNYLQRIIDKYYYEPAVTKVKTARFNKGSFNPPNHIEPDKDGVYWISAYPHEGSSFAPADGEGYKIGFKEGDDMFAVAYSHIKKIEPKDMQERYQGMVQGLTSGVLKDIKEQYKDQTTEKRGEDSVKLRGHSL</sequence>
<name>A0RVB6_CENSY</name>
<dbReference type="AlphaFoldDB" id="A0RVB6"/>
<dbReference type="HOGENOM" id="CLU_553920_0_0_2"/>
<evidence type="ECO:0000256" key="1">
    <source>
        <dbReference type="SAM" id="MobiDB-lite"/>
    </source>
</evidence>
<evidence type="ECO:0000313" key="2">
    <source>
        <dbReference type="EMBL" id="ABK77283.1"/>
    </source>
</evidence>
<organism evidence="2 3">
    <name type="scientific">Cenarchaeum symbiosum (strain A)</name>
    <dbReference type="NCBI Taxonomy" id="414004"/>
    <lineage>
        <taxon>Archaea</taxon>
        <taxon>Nitrososphaerota</taxon>
        <taxon>Candidatus Cenarchaeales</taxon>
        <taxon>Candidatus Cenarchaeaceae</taxon>
        <taxon>Candidatus Cenarchaeum</taxon>
    </lineage>
</organism>
<dbReference type="EnsemblBacteria" id="ABK77283">
    <property type="protein sequence ID" value="ABK77283"/>
    <property type="gene ID" value="CENSYa_0650"/>
</dbReference>
<keyword evidence="3" id="KW-1185">Reference proteome</keyword>
<evidence type="ECO:0000313" key="3">
    <source>
        <dbReference type="Proteomes" id="UP000000758"/>
    </source>
</evidence>
<feature type="compositionally biased region" description="Basic and acidic residues" evidence="1">
    <location>
        <begin position="472"/>
        <end position="486"/>
    </location>
</feature>
<feature type="region of interest" description="Disordered" evidence="1">
    <location>
        <begin position="271"/>
        <end position="315"/>
    </location>
</feature>
<accession>A0RVB6</accession>
<gene>
    <name evidence="2" type="ordered locus">CENSYa_0650</name>
</gene>
<proteinExistence type="predicted"/>
<reference evidence="2 3" key="1">
    <citation type="journal article" date="2006" name="Proc. Natl. Acad. Sci. U.S.A.">
        <title>Genomic analysis of the uncultivated marine crenarchaeote Cenarchaeum symbiosum.</title>
        <authorList>
            <person name="Hallam S.J."/>
            <person name="Konstantinidis K.T."/>
            <person name="Putnam N."/>
            <person name="Schleper C."/>
            <person name="Watanabe Y."/>
            <person name="Sugahara J."/>
            <person name="Preston C."/>
            <person name="de la Torre J."/>
            <person name="Richardson P.M."/>
            <person name="DeLong E.F."/>
        </authorList>
    </citation>
    <scope>NUCLEOTIDE SEQUENCE [LARGE SCALE GENOMIC DNA]</scope>
    <source>
        <strain evidence="3">A</strain>
    </source>
</reference>
<dbReference type="EMBL" id="DP000238">
    <property type="protein sequence ID" value="ABK77283.1"/>
    <property type="molecule type" value="Genomic_DNA"/>
</dbReference>
<protein>
    <submittedName>
        <fullName evidence="2">Uncharacterized protein</fullName>
    </submittedName>
</protein>
<dbReference type="Proteomes" id="UP000000758">
    <property type="component" value="Chromosome"/>
</dbReference>